<dbReference type="AlphaFoldDB" id="A0A1G2PD38"/>
<proteinExistence type="inferred from homology"/>
<keyword evidence="1 5" id="KW-0808">Transferase</keyword>
<accession>A0A1G2PD38</accession>
<feature type="binding site" evidence="5">
    <location>
        <begin position="6"/>
        <end position="11"/>
    </location>
    <ligand>
        <name>ATP</name>
        <dbReference type="ChEBI" id="CHEBI:30616"/>
    </ligand>
</feature>
<feature type="binding site" evidence="5">
    <location>
        <position position="32"/>
    </location>
    <ligand>
        <name>AMP</name>
        <dbReference type="ChEBI" id="CHEBI:456215"/>
    </ligand>
</feature>
<evidence type="ECO:0000313" key="9">
    <source>
        <dbReference type="Proteomes" id="UP000178869"/>
    </source>
</evidence>
<gene>
    <name evidence="5" type="primary">adk</name>
    <name evidence="8" type="ORF">A2828_03255</name>
</gene>
<evidence type="ECO:0000256" key="7">
    <source>
        <dbReference type="RuleBase" id="RU003331"/>
    </source>
</evidence>
<evidence type="ECO:0000256" key="6">
    <source>
        <dbReference type="RuleBase" id="RU003330"/>
    </source>
</evidence>
<dbReference type="GO" id="GO:0005524">
    <property type="term" value="F:ATP binding"/>
    <property type="evidence" value="ECO:0007669"/>
    <property type="project" value="UniProtKB-UniRule"/>
</dbReference>
<keyword evidence="5 7" id="KW-0067">ATP-binding</keyword>
<feature type="binding site" evidence="5">
    <location>
        <position position="27"/>
    </location>
    <ligand>
        <name>AMP</name>
        <dbReference type="ChEBI" id="CHEBI:456215"/>
    </ligand>
</feature>
<name>A0A1G2PD38_9BACT</name>
<feature type="binding site" evidence="5">
    <location>
        <position position="123"/>
    </location>
    <ligand>
        <name>ATP</name>
        <dbReference type="ChEBI" id="CHEBI:30616"/>
    </ligand>
</feature>
<keyword evidence="2 5" id="KW-0545">Nucleotide biosynthesis</keyword>
<keyword evidence="5" id="KW-0963">Cytoplasm</keyword>
<dbReference type="Gene3D" id="3.40.50.300">
    <property type="entry name" value="P-loop containing nucleotide triphosphate hydrolases"/>
    <property type="match status" value="1"/>
</dbReference>
<feature type="binding site" evidence="5">
    <location>
        <position position="155"/>
    </location>
    <ligand>
        <name>AMP</name>
        <dbReference type="ChEBI" id="CHEBI:456215"/>
    </ligand>
</feature>
<keyword evidence="3 5" id="KW-0547">Nucleotide-binding</keyword>
<comment type="similarity">
    <text evidence="5 6">Belongs to the adenylate kinase family.</text>
</comment>
<evidence type="ECO:0000256" key="5">
    <source>
        <dbReference type="HAMAP-Rule" id="MF_00235"/>
    </source>
</evidence>
<dbReference type="CDD" id="cd01428">
    <property type="entry name" value="ADK"/>
    <property type="match status" value="1"/>
</dbReference>
<keyword evidence="4 5" id="KW-0418">Kinase</keyword>
<comment type="subcellular location">
    <subcellularLocation>
        <location evidence="5 7">Cytoplasm</location>
    </subcellularLocation>
</comment>
<comment type="catalytic activity">
    <reaction evidence="5 7">
        <text>AMP + ATP = 2 ADP</text>
        <dbReference type="Rhea" id="RHEA:12973"/>
        <dbReference type="ChEBI" id="CHEBI:30616"/>
        <dbReference type="ChEBI" id="CHEBI:456215"/>
        <dbReference type="ChEBI" id="CHEBI:456216"/>
        <dbReference type="EC" id="2.7.4.3"/>
    </reaction>
</comment>
<dbReference type="GO" id="GO:0005737">
    <property type="term" value="C:cytoplasm"/>
    <property type="evidence" value="ECO:0007669"/>
    <property type="project" value="UniProtKB-SubCell"/>
</dbReference>
<feature type="binding site" evidence="5">
    <location>
        <begin position="53"/>
        <end position="55"/>
    </location>
    <ligand>
        <name>AMP</name>
        <dbReference type="ChEBI" id="CHEBI:456215"/>
    </ligand>
</feature>
<comment type="domain">
    <text evidence="5">Consists of three domains, a large central CORE domain and two small peripheral domains, NMPbind and LID, which undergo movements during catalysis. The LID domain closes over the site of phosphoryl transfer upon ATP binding. Assembling and dissambling the active center during each catalytic cycle provides an effective means to prevent ATP hydrolysis.</text>
</comment>
<feature type="binding site" evidence="5">
    <location>
        <position position="166"/>
    </location>
    <ligand>
        <name>AMP</name>
        <dbReference type="ChEBI" id="CHEBI:456215"/>
    </ligand>
</feature>
<feature type="region of interest" description="NMP" evidence="5">
    <location>
        <begin position="26"/>
        <end position="55"/>
    </location>
</feature>
<organism evidence="8 9">
    <name type="scientific">Candidatus Terrybacteria bacterium RIFCSPHIGHO2_01_FULL_43_35</name>
    <dbReference type="NCBI Taxonomy" id="1802361"/>
    <lineage>
        <taxon>Bacteria</taxon>
        <taxon>Candidatus Terryibacteriota</taxon>
    </lineage>
</organism>
<evidence type="ECO:0000256" key="3">
    <source>
        <dbReference type="ARBA" id="ARBA00022741"/>
    </source>
</evidence>
<dbReference type="HAMAP" id="MF_00235">
    <property type="entry name" value="Adenylate_kinase_Adk"/>
    <property type="match status" value="1"/>
</dbReference>
<dbReference type="PRINTS" id="PR00094">
    <property type="entry name" value="ADENYLTKNASE"/>
</dbReference>
<comment type="caution">
    <text evidence="5">Lacks conserved residue(s) required for the propagation of feature annotation.</text>
</comment>
<dbReference type="Pfam" id="PF00406">
    <property type="entry name" value="ADK"/>
    <property type="match status" value="1"/>
</dbReference>
<evidence type="ECO:0000256" key="1">
    <source>
        <dbReference type="ARBA" id="ARBA00022679"/>
    </source>
</evidence>
<dbReference type="UniPathway" id="UPA00588">
    <property type="reaction ID" value="UER00649"/>
</dbReference>
<reference evidence="8 9" key="1">
    <citation type="journal article" date="2016" name="Nat. Commun.">
        <title>Thousands of microbial genomes shed light on interconnected biogeochemical processes in an aquifer system.</title>
        <authorList>
            <person name="Anantharaman K."/>
            <person name="Brown C.T."/>
            <person name="Hug L.A."/>
            <person name="Sharon I."/>
            <person name="Castelle C.J."/>
            <person name="Probst A.J."/>
            <person name="Thomas B.C."/>
            <person name="Singh A."/>
            <person name="Wilkins M.J."/>
            <person name="Karaoz U."/>
            <person name="Brodie E.L."/>
            <person name="Williams K.H."/>
            <person name="Hubbard S.S."/>
            <person name="Banfield J.F."/>
        </authorList>
    </citation>
    <scope>NUCLEOTIDE SEQUENCE [LARGE SCALE GENOMIC DNA]</scope>
</reference>
<comment type="pathway">
    <text evidence="5">Purine metabolism; AMP biosynthesis via salvage pathway; AMP from ADP: step 1/1.</text>
</comment>
<dbReference type="GO" id="GO:0044209">
    <property type="term" value="P:AMP salvage"/>
    <property type="evidence" value="ECO:0007669"/>
    <property type="project" value="UniProtKB-UniRule"/>
</dbReference>
<evidence type="ECO:0000256" key="4">
    <source>
        <dbReference type="ARBA" id="ARBA00022777"/>
    </source>
</evidence>
<comment type="function">
    <text evidence="5">Catalyzes the reversible transfer of the terminal phosphate group between ATP and AMP. Plays an important role in cellular energy homeostasis and in adenine nucleotide metabolism.</text>
</comment>
<dbReference type="PANTHER" id="PTHR23359">
    <property type="entry name" value="NUCLEOTIDE KINASE"/>
    <property type="match status" value="1"/>
</dbReference>
<protein>
    <recommendedName>
        <fullName evidence="5 7">Adenylate kinase</fullName>
        <shortName evidence="5">AK</shortName>
        <ecNumber evidence="5 7">2.7.4.3</ecNumber>
    </recommendedName>
    <alternativeName>
        <fullName evidence="5">ATP-AMP transphosphorylase</fullName>
    </alternativeName>
    <alternativeName>
        <fullName evidence="5">ATP:AMP phosphotransferase</fullName>
    </alternativeName>
    <alternativeName>
        <fullName evidence="5">Adenylate monophosphate kinase</fullName>
    </alternativeName>
</protein>
<evidence type="ECO:0000256" key="2">
    <source>
        <dbReference type="ARBA" id="ARBA00022727"/>
    </source>
</evidence>
<sequence length="214" mass="24326">MLGRPGSGKGTQAFMLAYKLSARAFGTGELLRGLAREKSFLGKKVDGLLAKGNLVPSWLASFVWIRELGKVQPHEPLIFDGSPRTLGEAKMLDEVLLWYGRAKRAVFLIDISPRESLRRLKNRRICVGCKRPLFLRKGLDVARQCVNCGGRLIRRSDDTPLIIRKRLKIFEKDLTPVIKYYRSQNTLRVIDGQKDQGSVSQEIFNIAKRWNKKS</sequence>
<dbReference type="EC" id="2.7.4.3" evidence="5 7"/>
<comment type="caution">
    <text evidence="8">The sequence shown here is derived from an EMBL/GenBank/DDBJ whole genome shotgun (WGS) entry which is preliminary data.</text>
</comment>
<dbReference type="InterPro" id="IPR000850">
    <property type="entry name" value="Adenylat/UMP-CMP_kin"/>
</dbReference>
<feature type="binding site" evidence="5">
    <location>
        <position position="194"/>
    </location>
    <ligand>
        <name>ATP</name>
        <dbReference type="ChEBI" id="CHEBI:30616"/>
    </ligand>
</feature>
<dbReference type="EMBL" id="MHSR01000019">
    <property type="protein sequence ID" value="OHA46203.1"/>
    <property type="molecule type" value="Genomic_DNA"/>
</dbReference>
<evidence type="ECO:0000313" key="8">
    <source>
        <dbReference type="EMBL" id="OHA46203.1"/>
    </source>
</evidence>
<dbReference type="InterPro" id="IPR027417">
    <property type="entry name" value="P-loop_NTPase"/>
</dbReference>
<comment type="subunit">
    <text evidence="5 7">Monomer.</text>
</comment>
<dbReference type="SUPFAM" id="SSF52540">
    <property type="entry name" value="P-loop containing nucleoside triphosphate hydrolases"/>
    <property type="match status" value="1"/>
</dbReference>
<dbReference type="GO" id="GO:0004017">
    <property type="term" value="F:AMP kinase activity"/>
    <property type="evidence" value="ECO:0007669"/>
    <property type="project" value="UniProtKB-UniRule"/>
</dbReference>
<dbReference type="Proteomes" id="UP000178869">
    <property type="component" value="Unassembled WGS sequence"/>
</dbReference>